<protein>
    <submittedName>
        <fullName evidence="1">Uncharacterized protein</fullName>
    </submittedName>
</protein>
<organism evidence="1 2">
    <name type="scientific">Pseudomonas marginalis pv. marginalis</name>
    <dbReference type="NCBI Taxonomy" id="97473"/>
    <lineage>
        <taxon>Bacteria</taxon>
        <taxon>Pseudomonadati</taxon>
        <taxon>Pseudomonadota</taxon>
        <taxon>Gammaproteobacteria</taxon>
        <taxon>Pseudomonadales</taxon>
        <taxon>Pseudomonadaceae</taxon>
        <taxon>Pseudomonas</taxon>
    </lineage>
</organism>
<name>A0A3M4AWS9_PSEMA</name>
<evidence type="ECO:0000313" key="1">
    <source>
        <dbReference type="EMBL" id="RMP10606.1"/>
    </source>
</evidence>
<keyword evidence="2" id="KW-1185">Reference proteome</keyword>
<dbReference type="AlphaFoldDB" id="A0A3M4AWS9"/>
<reference evidence="1 2" key="1">
    <citation type="submission" date="2018-08" db="EMBL/GenBank/DDBJ databases">
        <title>Recombination of ecologically and evolutionarily significant loci maintains genetic cohesion in the Pseudomonas syringae species complex.</title>
        <authorList>
            <person name="Dillon M."/>
            <person name="Thakur S."/>
            <person name="Almeida R.N.D."/>
            <person name="Weir B.S."/>
            <person name="Guttman D.S."/>
        </authorList>
    </citation>
    <scope>NUCLEOTIDE SEQUENCE [LARGE SCALE GENOMIC DNA]</scope>
    <source>
        <strain evidence="1 2">ICMP 3555</strain>
    </source>
</reference>
<dbReference type="EMBL" id="RBQF01000133">
    <property type="protein sequence ID" value="RMP10606.1"/>
    <property type="molecule type" value="Genomic_DNA"/>
</dbReference>
<comment type="caution">
    <text evidence="1">The sequence shown here is derived from an EMBL/GenBank/DDBJ whole genome shotgun (WGS) entry which is preliminary data.</text>
</comment>
<sequence>MGRHRCAWSKCCGQKKYERMTREIERTLHEADYPNGKLYTQEEVIQVLQERIDRALDKPC</sequence>
<accession>A0A3M4AWS9</accession>
<gene>
    <name evidence="1" type="ORF">ALQ29_200085</name>
</gene>
<proteinExistence type="predicted"/>
<evidence type="ECO:0000313" key="2">
    <source>
        <dbReference type="Proteomes" id="UP000276587"/>
    </source>
</evidence>
<dbReference type="Proteomes" id="UP000276587">
    <property type="component" value="Unassembled WGS sequence"/>
</dbReference>